<dbReference type="AlphaFoldDB" id="A0A5J5ERF4"/>
<evidence type="ECO:0000313" key="3">
    <source>
        <dbReference type="Proteomes" id="UP000326924"/>
    </source>
</evidence>
<feature type="region of interest" description="Disordered" evidence="1">
    <location>
        <begin position="275"/>
        <end position="328"/>
    </location>
</feature>
<feature type="region of interest" description="Disordered" evidence="1">
    <location>
        <begin position="1"/>
        <end position="42"/>
    </location>
</feature>
<reference evidence="2 3" key="1">
    <citation type="submission" date="2019-09" db="EMBL/GenBank/DDBJ databases">
        <title>Draft genome of the ectomycorrhizal ascomycete Sphaerosporella brunnea.</title>
        <authorList>
            <consortium name="DOE Joint Genome Institute"/>
            <person name="Benucci G.M."/>
            <person name="Marozzi G."/>
            <person name="Antonielli L."/>
            <person name="Sanchez S."/>
            <person name="Marco P."/>
            <person name="Wang X."/>
            <person name="Falini L.B."/>
            <person name="Barry K."/>
            <person name="Haridas S."/>
            <person name="Lipzen A."/>
            <person name="Labutti K."/>
            <person name="Grigoriev I.V."/>
            <person name="Murat C."/>
            <person name="Martin F."/>
            <person name="Albertini E."/>
            <person name="Donnini D."/>
            <person name="Bonito G."/>
        </authorList>
    </citation>
    <scope>NUCLEOTIDE SEQUENCE [LARGE SCALE GENOMIC DNA]</scope>
    <source>
        <strain evidence="2 3">Sb_GMNB300</strain>
    </source>
</reference>
<comment type="caution">
    <text evidence="2">The sequence shown here is derived from an EMBL/GenBank/DDBJ whole genome shotgun (WGS) entry which is preliminary data.</text>
</comment>
<dbReference type="InParanoid" id="A0A5J5ERF4"/>
<feature type="compositionally biased region" description="Low complexity" evidence="1">
    <location>
        <begin position="278"/>
        <end position="294"/>
    </location>
</feature>
<evidence type="ECO:0000256" key="1">
    <source>
        <dbReference type="SAM" id="MobiDB-lite"/>
    </source>
</evidence>
<sequence>MPFSIFGAKEKTTSSRPPSIITPTPQSPPPPPPVQSKAPAVPQRPEIVHHSTLLLLEKNGLSQEPRGYWDGKMIFETPPSKNEKGRSVFEPESAARQAENRQRRVIKKREAEREERAQEEGWLEGQAQLVAKALFDLECVDCDLREASRWSNILMEVREHRKANARSSWFGKEAEDERKYRLAADAGLRSVRALEYVLPTVSSGNVGADMLRHRWTREFEPQTVGESSAASIRSSRRISGASFMSLGTNRDPRLSMLSTLTTSTRSTARSSIFSMHQGGSSTISSPISSGIPSPVLSIKEEEEWPEHEEEESPVSHQAHALPTAVLSR</sequence>
<protein>
    <submittedName>
        <fullName evidence="2">Uncharacterized protein</fullName>
    </submittedName>
</protein>
<dbReference type="Proteomes" id="UP000326924">
    <property type="component" value="Unassembled WGS sequence"/>
</dbReference>
<dbReference type="OrthoDB" id="5428435at2759"/>
<keyword evidence="3" id="KW-1185">Reference proteome</keyword>
<name>A0A5J5ERF4_9PEZI</name>
<feature type="compositionally biased region" description="Basic and acidic residues" evidence="1">
    <location>
        <begin position="98"/>
        <end position="107"/>
    </location>
</feature>
<feature type="compositionally biased region" description="Pro residues" evidence="1">
    <location>
        <begin position="25"/>
        <end position="34"/>
    </location>
</feature>
<feature type="region of interest" description="Disordered" evidence="1">
    <location>
        <begin position="76"/>
        <end position="107"/>
    </location>
</feature>
<accession>A0A5J5ERF4</accession>
<proteinExistence type="predicted"/>
<feature type="compositionally biased region" description="Low complexity" evidence="1">
    <location>
        <begin position="14"/>
        <end position="24"/>
    </location>
</feature>
<evidence type="ECO:0000313" key="2">
    <source>
        <dbReference type="EMBL" id="KAA8900481.1"/>
    </source>
</evidence>
<gene>
    <name evidence="2" type="ORF">FN846DRAFT_141916</name>
</gene>
<feature type="compositionally biased region" description="Acidic residues" evidence="1">
    <location>
        <begin position="300"/>
        <end position="312"/>
    </location>
</feature>
<organism evidence="2 3">
    <name type="scientific">Sphaerosporella brunnea</name>
    <dbReference type="NCBI Taxonomy" id="1250544"/>
    <lineage>
        <taxon>Eukaryota</taxon>
        <taxon>Fungi</taxon>
        <taxon>Dikarya</taxon>
        <taxon>Ascomycota</taxon>
        <taxon>Pezizomycotina</taxon>
        <taxon>Pezizomycetes</taxon>
        <taxon>Pezizales</taxon>
        <taxon>Pyronemataceae</taxon>
        <taxon>Sphaerosporella</taxon>
    </lineage>
</organism>
<dbReference type="EMBL" id="VXIS01000153">
    <property type="protein sequence ID" value="KAA8900481.1"/>
    <property type="molecule type" value="Genomic_DNA"/>
</dbReference>